<feature type="region of interest" description="Disordered" evidence="1">
    <location>
        <begin position="206"/>
        <end position="238"/>
    </location>
</feature>
<evidence type="ECO:0000313" key="2">
    <source>
        <dbReference type="EMBL" id="KKK44213.1"/>
    </source>
</evidence>
<proteinExistence type="predicted"/>
<gene>
    <name evidence="2" type="ORF">LCGC14_3167410</name>
</gene>
<accession>A0A0F8VIF6</accession>
<reference evidence="2" key="1">
    <citation type="journal article" date="2015" name="Nature">
        <title>Complex archaea that bridge the gap between prokaryotes and eukaryotes.</title>
        <authorList>
            <person name="Spang A."/>
            <person name="Saw J.H."/>
            <person name="Jorgensen S.L."/>
            <person name="Zaremba-Niedzwiedzka K."/>
            <person name="Martijn J."/>
            <person name="Lind A.E."/>
            <person name="van Eijk R."/>
            <person name="Schleper C."/>
            <person name="Guy L."/>
            <person name="Ettema T.J."/>
        </authorList>
    </citation>
    <scope>NUCLEOTIDE SEQUENCE</scope>
</reference>
<comment type="caution">
    <text evidence="2">The sequence shown here is derived from an EMBL/GenBank/DDBJ whole genome shotgun (WGS) entry which is preliminary data.</text>
</comment>
<protein>
    <recommendedName>
        <fullName evidence="3">HNH nuclease domain-containing protein</fullName>
    </recommendedName>
</protein>
<dbReference type="EMBL" id="LAZR01070195">
    <property type="protein sequence ID" value="KKK44213.1"/>
    <property type="molecule type" value="Genomic_DNA"/>
</dbReference>
<dbReference type="AlphaFoldDB" id="A0A0F8VIF6"/>
<sequence length="238" mass="27135">RRPPRAMSPCNYSLYPRNWATEIRPAILRRAGEDYELGTEAHCEFCHLVNRTLVRRSWKLDGTPTRVILTVAHLDHDPSNNDPENLRALCQMCHNVYDRPVRLINAAYTRRRTQQQRFFPFHPTHEEALRMAKDAQDHPFNVLLNTEQVTKLGQLAAREGISKAQVLRRALEVTWLMKVAGTPVCASGLGCFVPQMHAAPQVVTPPAAQFEQDRKVTQHDPPTPNDVAREHQPMPTAE</sequence>
<evidence type="ECO:0008006" key="3">
    <source>
        <dbReference type="Google" id="ProtNLM"/>
    </source>
</evidence>
<feature type="non-terminal residue" evidence="2">
    <location>
        <position position="1"/>
    </location>
</feature>
<evidence type="ECO:0000256" key="1">
    <source>
        <dbReference type="SAM" id="MobiDB-lite"/>
    </source>
</evidence>
<organism evidence="2">
    <name type="scientific">marine sediment metagenome</name>
    <dbReference type="NCBI Taxonomy" id="412755"/>
    <lineage>
        <taxon>unclassified sequences</taxon>
        <taxon>metagenomes</taxon>
        <taxon>ecological metagenomes</taxon>
    </lineage>
</organism>
<name>A0A0F8VIF6_9ZZZZ</name>